<accession>A0A0D3KSK3</accession>
<dbReference type="EnsemblProtists" id="EOD38738">
    <property type="protein sequence ID" value="EOD38738"/>
    <property type="gene ID" value="EMIHUDRAFT_224125"/>
</dbReference>
<dbReference type="HOGENOM" id="CLU_1910599_0_0_1"/>
<name>A0A0D3KSK3_EMIH1</name>
<dbReference type="KEGG" id="ehx:EMIHUDRAFT_224125"/>
<feature type="compositionally biased region" description="Low complexity" evidence="1">
    <location>
        <begin position="103"/>
        <end position="115"/>
    </location>
</feature>
<proteinExistence type="predicted"/>
<organism evidence="2 3">
    <name type="scientific">Emiliania huxleyi (strain CCMP1516)</name>
    <dbReference type="NCBI Taxonomy" id="280463"/>
    <lineage>
        <taxon>Eukaryota</taxon>
        <taxon>Haptista</taxon>
        <taxon>Haptophyta</taxon>
        <taxon>Prymnesiophyceae</taxon>
        <taxon>Isochrysidales</taxon>
        <taxon>Noelaerhabdaceae</taxon>
        <taxon>Emiliania</taxon>
    </lineage>
</organism>
<evidence type="ECO:0000313" key="3">
    <source>
        <dbReference type="Proteomes" id="UP000013827"/>
    </source>
</evidence>
<keyword evidence="3" id="KW-1185">Reference proteome</keyword>
<sequence length="134" mass="14562">MSPPSPGRWLPGGSVAEAPLRSVCTEGEATQLVADLRDMQLAGRLPIALATVHDAAKKARRDLADKARRDTAEKKPAFLSPRRMALNAAQRRADAAKDKAAKKTSAPAPSRSPTAFFRKRATMQVNCMDPRVWN</sequence>
<feature type="region of interest" description="Disordered" evidence="1">
    <location>
        <begin position="59"/>
        <end position="117"/>
    </location>
</feature>
<reference evidence="2" key="2">
    <citation type="submission" date="2024-10" db="UniProtKB">
        <authorList>
            <consortium name="EnsemblProtists"/>
        </authorList>
    </citation>
    <scope>IDENTIFICATION</scope>
</reference>
<dbReference type="RefSeq" id="XP_005791167.1">
    <property type="nucleotide sequence ID" value="XM_005791110.1"/>
</dbReference>
<dbReference type="Proteomes" id="UP000013827">
    <property type="component" value="Unassembled WGS sequence"/>
</dbReference>
<feature type="compositionally biased region" description="Basic and acidic residues" evidence="1">
    <location>
        <begin position="59"/>
        <end position="76"/>
    </location>
</feature>
<evidence type="ECO:0000313" key="2">
    <source>
        <dbReference type="EnsemblProtists" id="EOD38738"/>
    </source>
</evidence>
<dbReference type="GeneID" id="17284008"/>
<dbReference type="PaxDb" id="2903-EOD38738"/>
<feature type="compositionally biased region" description="Basic and acidic residues" evidence="1">
    <location>
        <begin position="91"/>
        <end position="101"/>
    </location>
</feature>
<protein>
    <submittedName>
        <fullName evidence="2">Uncharacterized protein</fullName>
    </submittedName>
</protein>
<evidence type="ECO:0000256" key="1">
    <source>
        <dbReference type="SAM" id="MobiDB-lite"/>
    </source>
</evidence>
<reference evidence="3" key="1">
    <citation type="journal article" date="2013" name="Nature">
        <title>Pan genome of the phytoplankton Emiliania underpins its global distribution.</title>
        <authorList>
            <person name="Read B.A."/>
            <person name="Kegel J."/>
            <person name="Klute M.J."/>
            <person name="Kuo A."/>
            <person name="Lefebvre S.C."/>
            <person name="Maumus F."/>
            <person name="Mayer C."/>
            <person name="Miller J."/>
            <person name="Monier A."/>
            <person name="Salamov A."/>
            <person name="Young J."/>
            <person name="Aguilar M."/>
            <person name="Claverie J.M."/>
            <person name="Frickenhaus S."/>
            <person name="Gonzalez K."/>
            <person name="Herman E.K."/>
            <person name="Lin Y.C."/>
            <person name="Napier J."/>
            <person name="Ogata H."/>
            <person name="Sarno A.F."/>
            <person name="Shmutz J."/>
            <person name="Schroeder D."/>
            <person name="de Vargas C."/>
            <person name="Verret F."/>
            <person name="von Dassow P."/>
            <person name="Valentin K."/>
            <person name="Van de Peer Y."/>
            <person name="Wheeler G."/>
            <person name="Dacks J.B."/>
            <person name="Delwiche C.F."/>
            <person name="Dyhrman S.T."/>
            <person name="Glockner G."/>
            <person name="John U."/>
            <person name="Richards T."/>
            <person name="Worden A.Z."/>
            <person name="Zhang X."/>
            <person name="Grigoriev I.V."/>
            <person name="Allen A.E."/>
            <person name="Bidle K."/>
            <person name="Borodovsky M."/>
            <person name="Bowler C."/>
            <person name="Brownlee C."/>
            <person name="Cock J.M."/>
            <person name="Elias M."/>
            <person name="Gladyshev V.N."/>
            <person name="Groth M."/>
            <person name="Guda C."/>
            <person name="Hadaegh A."/>
            <person name="Iglesias-Rodriguez M.D."/>
            <person name="Jenkins J."/>
            <person name="Jones B.M."/>
            <person name="Lawson T."/>
            <person name="Leese F."/>
            <person name="Lindquist E."/>
            <person name="Lobanov A."/>
            <person name="Lomsadze A."/>
            <person name="Malik S.B."/>
            <person name="Marsh M.E."/>
            <person name="Mackinder L."/>
            <person name="Mock T."/>
            <person name="Mueller-Roeber B."/>
            <person name="Pagarete A."/>
            <person name="Parker M."/>
            <person name="Probert I."/>
            <person name="Quesneville H."/>
            <person name="Raines C."/>
            <person name="Rensing S.A."/>
            <person name="Riano-Pachon D.M."/>
            <person name="Richier S."/>
            <person name="Rokitta S."/>
            <person name="Shiraiwa Y."/>
            <person name="Soanes D.M."/>
            <person name="van der Giezen M."/>
            <person name="Wahlund T.M."/>
            <person name="Williams B."/>
            <person name="Wilson W."/>
            <person name="Wolfe G."/>
            <person name="Wurch L.L."/>
        </authorList>
    </citation>
    <scope>NUCLEOTIDE SEQUENCE</scope>
</reference>
<dbReference type="AlphaFoldDB" id="A0A0D3KSK3"/>